<dbReference type="OrthoDB" id="542841at2759"/>
<dbReference type="PANTHER" id="PTHR24189:SF50">
    <property type="entry name" value="ANKYRIN REPEAT AND SOCS BOX PROTEIN 2"/>
    <property type="match status" value="1"/>
</dbReference>
<feature type="repeat" description="ANK" evidence="3">
    <location>
        <begin position="46"/>
        <end position="78"/>
    </location>
</feature>
<keyword evidence="1" id="KW-0677">Repeat</keyword>
<accession>A0A8S3Z4B5</accession>
<sequence>MDILLQLCQTPAHNSAQLQQELSEKVLEVARKHHLDLSQPEKLSVGIHNPLSEACLKGNLAIVKLFLDHGASLNFLDSEGRSPLFLAISGYFNTHESIAQLLKWGANVNLHKHGRCPLLTSFYSMKHETTKLLIKHGANINNVILPTFCFVEAVFALNSNLVMMASGVRFHLENFSDLVSLAVDIITAGLSPRMFYLSGRRFLLGGFTAKELSQLWSFQHLCLILGFKIERTSLQDAINELHNSLATEQNSKRKAVLKDRLDKLCWTQVFLSEPLPLTYLARIAIRGHLVQPHVNKGRHINENIDMLPLPAMCKGFLNLQRCTIQGIADYMY</sequence>
<evidence type="ECO:0000313" key="5">
    <source>
        <dbReference type="EMBL" id="CAG5124334.1"/>
    </source>
</evidence>
<evidence type="ECO:0000259" key="4">
    <source>
        <dbReference type="SMART" id="SM00969"/>
    </source>
</evidence>
<dbReference type="SMART" id="SM00248">
    <property type="entry name" value="ANK"/>
    <property type="match status" value="3"/>
</dbReference>
<evidence type="ECO:0000313" key="6">
    <source>
        <dbReference type="Proteomes" id="UP000678393"/>
    </source>
</evidence>
<keyword evidence="6" id="KW-1185">Reference proteome</keyword>
<dbReference type="PANTHER" id="PTHR24189">
    <property type="entry name" value="MYOTROPHIN"/>
    <property type="match status" value="1"/>
</dbReference>
<name>A0A8S3Z4B5_9EUPU</name>
<dbReference type="Pfam" id="PF07525">
    <property type="entry name" value="SOCS_box"/>
    <property type="match status" value="1"/>
</dbReference>
<reference evidence="5" key="1">
    <citation type="submission" date="2021-04" db="EMBL/GenBank/DDBJ databases">
        <authorList>
            <consortium name="Molecular Ecology Group"/>
        </authorList>
    </citation>
    <scope>NUCLEOTIDE SEQUENCE</scope>
</reference>
<dbReference type="InterPro" id="IPR050745">
    <property type="entry name" value="Multifunctional_regulatory"/>
</dbReference>
<evidence type="ECO:0000256" key="3">
    <source>
        <dbReference type="PROSITE-ProRule" id="PRU00023"/>
    </source>
</evidence>
<dbReference type="EMBL" id="CAJHNH020001761">
    <property type="protein sequence ID" value="CAG5124334.1"/>
    <property type="molecule type" value="Genomic_DNA"/>
</dbReference>
<evidence type="ECO:0000256" key="1">
    <source>
        <dbReference type="ARBA" id="ARBA00022737"/>
    </source>
</evidence>
<feature type="domain" description="SOCS box" evidence="4">
    <location>
        <begin position="274"/>
        <end position="320"/>
    </location>
</feature>
<dbReference type="InterPro" id="IPR036770">
    <property type="entry name" value="Ankyrin_rpt-contain_sf"/>
</dbReference>
<evidence type="ECO:0000256" key="2">
    <source>
        <dbReference type="ARBA" id="ARBA00023043"/>
    </source>
</evidence>
<dbReference type="SMART" id="SM00969">
    <property type="entry name" value="SOCS_box"/>
    <property type="match status" value="1"/>
</dbReference>
<protein>
    <recommendedName>
        <fullName evidence="4">SOCS box domain-containing protein</fullName>
    </recommendedName>
</protein>
<keyword evidence="2 3" id="KW-0040">ANK repeat</keyword>
<proteinExistence type="predicted"/>
<dbReference type="Pfam" id="PF12796">
    <property type="entry name" value="Ank_2"/>
    <property type="match status" value="1"/>
</dbReference>
<dbReference type="Gene3D" id="1.25.40.20">
    <property type="entry name" value="Ankyrin repeat-containing domain"/>
    <property type="match status" value="1"/>
</dbReference>
<gene>
    <name evidence="5" type="ORF">CUNI_LOCUS9892</name>
</gene>
<dbReference type="SUPFAM" id="SSF48403">
    <property type="entry name" value="Ankyrin repeat"/>
    <property type="match status" value="1"/>
</dbReference>
<organism evidence="5 6">
    <name type="scientific">Candidula unifasciata</name>
    <dbReference type="NCBI Taxonomy" id="100452"/>
    <lineage>
        <taxon>Eukaryota</taxon>
        <taxon>Metazoa</taxon>
        <taxon>Spiralia</taxon>
        <taxon>Lophotrochozoa</taxon>
        <taxon>Mollusca</taxon>
        <taxon>Gastropoda</taxon>
        <taxon>Heterobranchia</taxon>
        <taxon>Euthyneura</taxon>
        <taxon>Panpulmonata</taxon>
        <taxon>Eupulmonata</taxon>
        <taxon>Stylommatophora</taxon>
        <taxon>Helicina</taxon>
        <taxon>Helicoidea</taxon>
        <taxon>Geomitridae</taxon>
        <taxon>Candidula</taxon>
    </lineage>
</organism>
<dbReference type="InterPro" id="IPR002110">
    <property type="entry name" value="Ankyrin_rpt"/>
</dbReference>
<dbReference type="InterPro" id="IPR001496">
    <property type="entry name" value="SOCS_box"/>
</dbReference>
<dbReference type="PROSITE" id="PS50088">
    <property type="entry name" value="ANK_REPEAT"/>
    <property type="match status" value="1"/>
</dbReference>
<dbReference type="AlphaFoldDB" id="A0A8S3Z4B5"/>
<comment type="caution">
    <text evidence="5">The sequence shown here is derived from an EMBL/GenBank/DDBJ whole genome shotgun (WGS) entry which is preliminary data.</text>
</comment>
<dbReference type="Proteomes" id="UP000678393">
    <property type="component" value="Unassembled WGS sequence"/>
</dbReference>